<keyword evidence="2" id="KW-1185">Reference proteome</keyword>
<organism evidence="1 2">
    <name type="scientific">Puccinia striiformis f. sp. tritici</name>
    <dbReference type="NCBI Taxonomy" id="168172"/>
    <lineage>
        <taxon>Eukaryota</taxon>
        <taxon>Fungi</taxon>
        <taxon>Dikarya</taxon>
        <taxon>Basidiomycota</taxon>
        <taxon>Pucciniomycotina</taxon>
        <taxon>Pucciniomycetes</taxon>
        <taxon>Pucciniales</taxon>
        <taxon>Pucciniaceae</taxon>
        <taxon>Puccinia</taxon>
    </lineage>
</organism>
<gene>
    <name evidence="1" type="ORF">MJO28_010451</name>
</gene>
<name>A0ACC0E532_9BASI</name>
<dbReference type="Proteomes" id="UP001060170">
    <property type="component" value="Chromosome 10"/>
</dbReference>
<proteinExistence type="predicted"/>
<reference evidence="2" key="2">
    <citation type="journal article" date="2018" name="Mol. Plant Microbe Interact.">
        <title>Genome sequence resources for the wheat stripe rust pathogen (Puccinia striiformis f. sp. tritici) and the barley stripe rust pathogen (Puccinia striiformis f. sp. hordei).</title>
        <authorList>
            <person name="Xia C."/>
            <person name="Wang M."/>
            <person name="Yin C."/>
            <person name="Cornejo O.E."/>
            <person name="Hulbert S.H."/>
            <person name="Chen X."/>
        </authorList>
    </citation>
    <scope>NUCLEOTIDE SEQUENCE [LARGE SCALE GENOMIC DNA]</scope>
    <source>
        <strain evidence="2">93-210</strain>
    </source>
</reference>
<protein>
    <submittedName>
        <fullName evidence="1">Uncharacterized protein</fullName>
    </submittedName>
</protein>
<evidence type="ECO:0000313" key="2">
    <source>
        <dbReference type="Proteomes" id="UP001060170"/>
    </source>
</evidence>
<reference evidence="2" key="1">
    <citation type="journal article" date="2018" name="BMC Genomics">
        <title>Genomic insights into host adaptation between the wheat stripe rust pathogen (Puccinia striiformis f. sp. tritici) and the barley stripe rust pathogen (Puccinia striiformis f. sp. hordei).</title>
        <authorList>
            <person name="Xia C."/>
            <person name="Wang M."/>
            <person name="Yin C."/>
            <person name="Cornejo O.E."/>
            <person name="Hulbert S.H."/>
            <person name="Chen X."/>
        </authorList>
    </citation>
    <scope>NUCLEOTIDE SEQUENCE [LARGE SCALE GENOMIC DNA]</scope>
    <source>
        <strain evidence="2">93-210</strain>
    </source>
</reference>
<reference evidence="1 2" key="3">
    <citation type="journal article" date="2022" name="Microbiol. Spectr.">
        <title>Folding features and dynamics of 3D genome architecture in plant fungal pathogens.</title>
        <authorList>
            <person name="Xia C."/>
        </authorList>
    </citation>
    <scope>NUCLEOTIDE SEQUENCE [LARGE SCALE GENOMIC DNA]</scope>
    <source>
        <strain evidence="1 2">93-210</strain>
    </source>
</reference>
<accession>A0ACC0E532</accession>
<evidence type="ECO:0000313" key="1">
    <source>
        <dbReference type="EMBL" id="KAI7944756.1"/>
    </source>
</evidence>
<comment type="caution">
    <text evidence="1">The sequence shown here is derived from an EMBL/GenBank/DDBJ whole genome shotgun (WGS) entry which is preliminary data.</text>
</comment>
<sequence>MSRVNYWGLKVRLDIPCATQMAPATRVLCTCRKSATFQCINPATGIPQLGQLVSMKTQKSHLIKSEQHSVWVCGADEQGPSTHFDPSEFVQHELQSHANQAPDSLIPLLIGLSLDSEPPSLVGPSLDPSPLLVGPSSELDPPQDPFLESDPPQDYNCGKCVNQTALIGTSTNVLDNSSLLPAHFYASDKSHNNLYQSQNRPFLCHGNDLNLHVQLHAQDASYSRAANISHSEAAVIVYTSYLILRRRVNHQSNTNRHSNCAKASGNRARCHSFIVYAVPTALQCTQTMRLPPTHAHIATFLKNPEAEKAQAEAEKKEAEAGRAKANTQPPPLVANKRQPATGKPPKNPQARLPRPPAPEEPETYFLEMLFGTSTDPSDTEFTPAAGTHEWGGQLEVTYLTNFARIANLRAILGSNSFPPSFQPYVDHIRSLYHPITFASQTVSNHRQTSLEVSNFHQLIERLNQIAPLKGANWIASNEWAKSLSNTNAPVTSQVQAYSNLKQGDVVYSNMKTNKSNCVVELKSNSPAKYGMIKMIFTHLRTPPGLHPVSSTWLAVHPLIPVPSNTNPFAQLKKYDSLGVALRRVEYSQEHIVLLDDVLAQCAWMTYKPEELGPAEHLTFKPAETGIVKPALPAGLYRLKTQSMSADLQLGMLLLPPTLNSGPPNHPGARDFSLRTRMIALQSEPGAKIVINKAHNGPTDVQVKLVDLIEATLAGAGGLVVMSGYTHWTVFLRGCPGHDTIAVEGRRLTNDMICLACSAEQVRQEAALIRLEQQDRAILDRIPLGRNAPELAISSLTTNACRPDTLTTGFLNDHTLTQPPLSDYLQHVADQHLRTAFKNLHINHYTMFADPNIYGCLLQVSPPIPVGLLSILCSNLLSYTRLQPVDMFGCFLWA</sequence>
<dbReference type="EMBL" id="CM045874">
    <property type="protein sequence ID" value="KAI7944756.1"/>
    <property type="molecule type" value="Genomic_DNA"/>
</dbReference>